<dbReference type="EMBL" id="SDMP01000017">
    <property type="protein sequence ID" value="RYQ99027.1"/>
    <property type="molecule type" value="Genomic_DNA"/>
</dbReference>
<accession>A0A444YB39</accession>
<proteinExistence type="predicted"/>
<comment type="caution">
    <text evidence="2">The sequence shown here is derived from an EMBL/GenBank/DDBJ whole genome shotgun (WGS) entry which is preliminary data.</text>
</comment>
<protein>
    <submittedName>
        <fullName evidence="2">Uncharacterized protein</fullName>
    </submittedName>
</protein>
<dbReference type="Proteomes" id="UP000289738">
    <property type="component" value="Chromosome B07"/>
</dbReference>
<organism evidence="2 3">
    <name type="scientific">Arachis hypogaea</name>
    <name type="common">Peanut</name>
    <dbReference type="NCBI Taxonomy" id="3818"/>
    <lineage>
        <taxon>Eukaryota</taxon>
        <taxon>Viridiplantae</taxon>
        <taxon>Streptophyta</taxon>
        <taxon>Embryophyta</taxon>
        <taxon>Tracheophyta</taxon>
        <taxon>Spermatophyta</taxon>
        <taxon>Magnoliopsida</taxon>
        <taxon>eudicotyledons</taxon>
        <taxon>Gunneridae</taxon>
        <taxon>Pentapetalae</taxon>
        <taxon>rosids</taxon>
        <taxon>fabids</taxon>
        <taxon>Fabales</taxon>
        <taxon>Fabaceae</taxon>
        <taxon>Papilionoideae</taxon>
        <taxon>50 kb inversion clade</taxon>
        <taxon>dalbergioids sensu lato</taxon>
        <taxon>Dalbergieae</taxon>
        <taxon>Pterocarpus clade</taxon>
        <taxon>Arachis</taxon>
    </lineage>
</organism>
<gene>
    <name evidence="2" type="ORF">Ahy_B07g086873</name>
</gene>
<evidence type="ECO:0000313" key="3">
    <source>
        <dbReference type="Proteomes" id="UP000289738"/>
    </source>
</evidence>
<evidence type="ECO:0000256" key="1">
    <source>
        <dbReference type="SAM" id="MobiDB-lite"/>
    </source>
</evidence>
<evidence type="ECO:0000313" key="2">
    <source>
        <dbReference type="EMBL" id="RYQ99027.1"/>
    </source>
</evidence>
<dbReference type="STRING" id="3818.A0A444YB39"/>
<dbReference type="AlphaFoldDB" id="A0A444YB39"/>
<keyword evidence="3" id="KW-1185">Reference proteome</keyword>
<feature type="compositionally biased region" description="Basic and acidic residues" evidence="1">
    <location>
        <begin position="1"/>
        <end position="20"/>
    </location>
</feature>
<feature type="region of interest" description="Disordered" evidence="1">
    <location>
        <begin position="1"/>
        <end position="51"/>
    </location>
</feature>
<name>A0A444YB39_ARAHY</name>
<reference evidence="2 3" key="1">
    <citation type="submission" date="2019-01" db="EMBL/GenBank/DDBJ databases">
        <title>Sequencing of cultivated peanut Arachis hypogaea provides insights into genome evolution and oil improvement.</title>
        <authorList>
            <person name="Chen X."/>
        </authorList>
    </citation>
    <scope>NUCLEOTIDE SEQUENCE [LARGE SCALE GENOMIC DNA]</scope>
    <source>
        <strain evidence="3">cv. Fuhuasheng</strain>
        <tissue evidence="2">Leaves</tissue>
    </source>
</reference>
<sequence>MSHAREPSSLRVKDAHEKGRSRTAAAVQPASSLSPFSSPPQAPRALSSSQARLPLSQSQGLLRSITVASSSSYFSHQRLLRCELVSEQSLVNIEDAILRQFDDKDMTIVLAALSVDGLENVIGSYKLFDALQNVLRRCSSQLLSGNVSHI</sequence>